<keyword evidence="5" id="KW-1185">Reference proteome</keyword>
<accession>A0ABR0SPT5</accession>
<dbReference type="SUPFAM" id="SSF51735">
    <property type="entry name" value="NAD(P)-binding Rossmann-fold domains"/>
    <property type="match status" value="1"/>
</dbReference>
<feature type="domain" description="NmrA-like" evidence="3">
    <location>
        <begin position="5"/>
        <end position="111"/>
    </location>
</feature>
<evidence type="ECO:0000313" key="5">
    <source>
        <dbReference type="Proteomes" id="UP001338125"/>
    </source>
</evidence>
<dbReference type="InterPro" id="IPR008030">
    <property type="entry name" value="NmrA-like"/>
</dbReference>
<evidence type="ECO:0000256" key="2">
    <source>
        <dbReference type="ARBA" id="ARBA00023002"/>
    </source>
</evidence>
<dbReference type="Pfam" id="PF05368">
    <property type="entry name" value="NmrA"/>
    <property type="match status" value="1"/>
</dbReference>
<dbReference type="Gene3D" id="3.40.50.720">
    <property type="entry name" value="NAD(P)-binding Rossmann-like Domain"/>
    <property type="match status" value="1"/>
</dbReference>
<evidence type="ECO:0000313" key="4">
    <source>
        <dbReference type="EMBL" id="KAK5994198.1"/>
    </source>
</evidence>
<dbReference type="PANTHER" id="PTHR47706">
    <property type="entry name" value="NMRA-LIKE FAMILY PROTEIN"/>
    <property type="match status" value="1"/>
</dbReference>
<dbReference type="InterPro" id="IPR036291">
    <property type="entry name" value="NAD(P)-bd_dom_sf"/>
</dbReference>
<evidence type="ECO:0000259" key="3">
    <source>
        <dbReference type="Pfam" id="PF05368"/>
    </source>
</evidence>
<proteinExistence type="predicted"/>
<keyword evidence="2" id="KW-0560">Oxidoreductase</keyword>
<dbReference type="EMBL" id="JAVFKD010000012">
    <property type="protein sequence ID" value="KAK5994198.1"/>
    <property type="molecule type" value="Genomic_DNA"/>
</dbReference>
<protein>
    <submittedName>
        <fullName evidence="4">Isoflavone reductase-like protein</fullName>
    </submittedName>
</protein>
<dbReference type="PANTHER" id="PTHR47706:SF1">
    <property type="entry name" value="CIPA-LIKE, PUTATIVE (AFU_ORTHOLOGUE AFUA_1G12460)-RELATED"/>
    <property type="match status" value="1"/>
</dbReference>
<dbReference type="Proteomes" id="UP001338125">
    <property type="component" value="Unassembled WGS sequence"/>
</dbReference>
<dbReference type="InterPro" id="IPR051609">
    <property type="entry name" value="NmrA/Isoflavone_reductase-like"/>
</dbReference>
<gene>
    <name evidence="4" type="ORF">PT974_07641</name>
</gene>
<sequence length="316" mass="33882">MQFIKIVVAGSTGYLADHAIPALLNSTKPKFDVTVLTRANSGKNPSLPGAKIIPIDYEDHAALVRAVTGADAIVSLVSGGANRLVDPNLLKAAQEAGVRRIFPSEYTLDVLHPKAVSLLSEGGHWPDNVTPVNDARNFLALANQDGPTSFTTIVPAAFMDSWLEGEFGFFEPKNRKATVLDGGDHYFTGCSLPFLAASIVAILQMDEEATKNKRIPVAEVRTTMNEIVESYEEAMGAKFEKVPVTSQQLVDQRNDSLKTGNAFAALFVTIKIGAFDGSGAGDLKDGLQFDGDGFLAMKRKTLRELTAEAVEKIGIA</sequence>
<evidence type="ECO:0000256" key="1">
    <source>
        <dbReference type="ARBA" id="ARBA00022857"/>
    </source>
</evidence>
<name>A0ABR0SPT5_9HYPO</name>
<dbReference type="Gene3D" id="3.90.25.10">
    <property type="entry name" value="UDP-galactose 4-epimerase, domain 1"/>
    <property type="match status" value="1"/>
</dbReference>
<keyword evidence="1" id="KW-0521">NADP</keyword>
<reference evidence="4 5" key="1">
    <citation type="submission" date="2024-01" db="EMBL/GenBank/DDBJ databases">
        <title>Complete genome of Cladobotryum mycophilum ATHUM6906.</title>
        <authorList>
            <person name="Christinaki A.C."/>
            <person name="Myridakis A.I."/>
            <person name="Kouvelis V.N."/>
        </authorList>
    </citation>
    <scope>NUCLEOTIDE SEQUENCE [LARGE SCALE GENOMIC DNA]</scope>
    <source>
        <strain evidence="4 5">ATHUM6906</strain>
    </source>
</reference>
<comment type="caution">
    <text evidence="4">The sequence shown here is derived from an EMBL/GenBank/DDBJ whole genome shotgun (WGS) entry which is preliminary data.</text>
</comment>
<organism evidence="4 5">
    <name type="scientific">Cladobotryum mycophilum</name>
    <dbReference type="NCBI Taxonomy" id="491253"/>
    <lineage>
        <taxon>Eukaryota</taxon>
        <taxon>Fungi</taxon>
        <taxon>Dikarya</taxon>
        <taxon>Ascomycota</taxon>
        <taxon>Pezizomycotina</taxon>
        <taxon>Sordariomycetes</taxon>
        <taxon>Hypocreomycetidae</taxon>
        <taxon>Hypocreales</taxon>
        <taxon>Hypocreaceae</taxon>
        <taxon>Cladobotryum</taxon>
    </lineage>
</organism>